<keyword evidence="11" id="KW-1185">Reference proteome</keyword>
<dbReference type="InterPro" id="IPR001610">
    <property type="entry name" value="PAC"/>
</dbReference>
<dbReference type="PANTHER" id="PTHR43065:SF42">
    <property type="entry name" value="TWO-COMPONENT SENSOR PPRA"/>
    <property type="match status" value="1"/>
</dbReference>
<feature type="transmembrane region" description="Helical" evidence="5">
    <location>
        <begin position="31"/>
        <end position="51"/>
    </location>
</feature>
<dbReference type="PROSITE" id="PS50110">
    <property type="entry name" value="RESPONSE_REGULATORY"/>
    <property type="match status" value="1"/>
</dbReference>
<dbReference type="PANTHER" id="PTHR43065">
    <property type="entry name" value="SENSOR HISTIDINE KINASE"/>
    <property type="match status" value="1"/>
</dbReference>
<keyword evidence="5" id="KW-0812">Transmembrane</keyword>
<feature type="modified residue" description="4-aspartylphosphate" evidence="4">
    <location>
        <position position="983"/>
    </location>
</feature>
<gene>
    <name evidence="10" type="ORF">SAMN02745220_00400</name>
</gene>
<dbReference type="EMBL" id="FRFE01000002">
    <property type="protein sequence ID" value="SHO43506.1"/>
    <property type="molecule type" value="Genomic_DNA"/>
</dbReference>
<dbReference type="InterPro" id="IPR013656">
    <property type="entry name" value="PAS_4"/>
</dbReference>
<dbReference type="Gene3D" id="3.40.50.2300">
    <property type="match status" value="3"/>
</dbReference>
<feature type="domain" description="PAC" evidence="9">
    <location>
        <begin position="618"/>
        <end position="668"/>
    </location>
</feature>
<keyword evidence="5" id="KW-1133">Transmembrane helix</keyword>
<dbReference type="Gene3D" id="3.30.450.20">
    <property type="entry name" value="PAS domain"/>
    <property type="match status" value="2"/>
</dbReference>
<dbReference type="Pfam" id="PF00512">
    <property type="entry name" value="HisKA"/>
    <property type="match status" value="1"/>
</dbReference>
<dbReference type="Gene3D" id="1.10.287.130">
    <property type="match status" value="1"/>
</dbReference>
<evidence type="ECO:0000256" key="2">
    <source>
        <dbReference type="ARBA" id="ARBA00012438"/>
    </source>
</evidence>
<feature type="domain" description="PAC" evidence="9">
    <location>
        <begin position="497"/>
        <end position="549"/>
    </location>
</feature>
<keyword evidence="3 4" id="KW-0597">Phosphoprotein</keyword>
<comment type="catalytic activity">
    <reaction evidence="1">
        <text>ATP + protein L-histidine = ADP + protein N-phospho-L-histidine.</text>
        <dbReference type="EC" id="2.7.13.3"/>
    </reaction>
</comment>
<dbReference type="SMART" id="SM00086">
    <property type="entry name" value="PAC"/>
    <property type="match status" value="2"/>
</dbReference>
<dbReference type="InterPro" id="IPR035965">
    <property type="entry name" value="PAS-like_dom_sf"/>
</dbReference>
<dbReference type="GO" id="GO:0000155">
    <property type="term" value="F:phosphorelay sensor kinase activity"/>
    <property type="evidence" value="ECO:0007669"/>
    <property type="project" value="InterPro"/>
</dbReference>
<dbReference type="SMART" id="SM00448">
    <property type="entry name" value="REC"/>
    <property type="match status" value="1"/>
</dbReference>
<feature type="domain" description="PAS" evidence="8">
    <location>
        <begin position="421"/>
        <end position="492"/>
    </location>
</feature>
<dbReference type="InterPro" id="IPR001789">
    <property type="entry name" value="Sig_transdc_resp-reg_receiver"/>
</dbReference>
<evidence type="ECO:0000256" key="5">
    <source>
        <dbReference type="SAM" id="Phobius"/>
    </source>
</evidence>
<feature type="transmembrane region" description="Helical" evidence="5">
    <location>
        <begin position="389"/>
        <end position="408"/>
    </location>
</feature>
<dbReference type="Proteomes" id="UP000184603">
    <property type="component" value="Unassembled WGS sequence"/>
</dbReference>
<evidence type="ECO:0000259" key="7">
    <source>
        <dbReference type="PROSITE" id="PS50110"/>
    </source>
</evidence>
<sequence length="1053" mass="117905">MFVLQGKSTDNSKGHLLSCIIRPKLIPQKSISGTHGFISCLIFLSLFVICIQSPPGMAGTAVTDTKKKTFDILIINSYHQGFTWTDDIVAAVIATTSAELNNVDFHVEYMDSKRHPDRHLYDMLSSSLALKYQRRQPDIIITSDDNALSFMEEYHQRLFPKVPVIFCGVNDLRKALSVDRDYFTGLVETLDMSDNIALARRLFPGINEIVIVSDSSPTGIGTRQMAVDAEENYPDLAFSYLNSEDLSTDEMLQRLRKLQVTSTVIAPAWYIDKEGNTFDNEAIYPRISEASAVPVLGTSSANIGLGIIGGKVNSGTIQGEYSANQALRILSGKVTIKDLPVETKSQNRYMFDHRQLTRFAISEGHLPEGAIILNRPVPFYERYKRETTIVVVAFLSLFVLIAFLMWNIRRRKQVERDLVHQKHLAEQYLNIVEVILVAFDDQANITFLNRKGCEVLGYREGELLGRDWFKVCLPPEEYEPVFSAYKGLLDGEVELYKYHENYVLTKSGEKRLVAWNNVLRKDSSGSIVGLLSSGEDITDRKLMEQELRDSEERFRTLHKASFGGIVIHDNGIILDCNQGLCDMTGYTFDELIGTNGLRLIAPDSLEEVTRKMMSEAEEPYEVEGIRKDGTIYPLYLQSKFIPYKGRTVRVGEFRDISELKQAEEERIRLESQLRQSQKIESVGQLAGGVAHDFNNMLSAILGHSELAMMRCPPSESVYSHLKGIQEAANRSSALVSQLLAFARKQTIAPKVLNINAMSSSILKMIRRVIGEDIDLAWSPGSDLWKIKMDPSQVDQILVNLCVNARDAITGVGKITIETRNATFDQAYCEVHIGFVPGDFVMLAISDNGSGMSKDVQDHIFEPFYTTKELGKGTGLGLATVYGIVKQNRGFINVYSEVNEGTTFRIYLPRFMGEDAVQTTETATEAPEGKGETILLVEDESVILEVGQTMLKELGYVVLVAGTPGEAINIAKNHASEIDLLITDVIMPEMNGRDLAKLIRNIRPEVKCLFTSGYTADVIAHHGVLDEGVWFLPKPFSMKDLALKVHQTLEEKYY</sequence>
<evidence type="ECO:0000256" key="4">
    <source>
        <dbReference type="PROSITE-ProRule" id="PRU00169"/>
    </source>
</evidence>
<dbReference type="PROSITE" id="PS50113">
    <property type="entry name" value="PAC"/>
    <property type="match status" value="2"/>
</dbReference>
<dbReference type="SUPFAM" id="SSF55874">
    <property type="entry name" value="ATPase domain of HSP90 chaperone/DNA topoisomerase II/histidine kinase"/>
    <property type="match status" value="1"/>
</dbReference>
<dbReference type="CDD" id="cd00130">
    <property type="entry name" value="PAS"/>
    <property type="match status" value="2"/>
</dbReference>
<dbReference type="PROSITE" id="PS50109">
    <property type="entry name" value="HIS_KIN"/>
    <property type="match status" value="1"/>
</dbReference>
<accession>A0A1M7XX86</accession>
<evidence type="ECO:0000313" key="11">
    <source>
        <dbReference type="Proteomes" id="UP000184603"/>
    </source>
</evidence>
<evidence type="ECO:0000259" key="6">
    <source>
        <dbReference type="PROSITE" id="PS50109"/>
    </source>
</evidence>
<dbReference type="InterPro" id="IPR000014">
    <property type="entry name" value="PAS"/>
</dbReference>
<dbReference type="PRINTS" id="PR00344">
    <property type="entry name" value="BCTRLSENSOR"/>
</dbReference>
<protein>
    <recommendedName>
        <fullName evidence="2">histidine kinase</fullName>
        <ecNumber evidence="2">2.7.13.3</ecNumber>
    </recommendedName>
</protein>
<dbReference type="CDD" id="cd00082">
    <property type="entry name" value="HisKA"/>
    <property type="match status" value="1"/>
</dbReference>
<dbReference type="STRING" id="1121416.SAMN02745220_00400"/>
<dbReference type="SMART" id="SM00387">
    <property type="entry name" value="HATPase_c"/>
    <property type="match status" value="1"/>
</dbReference>
<dbReference type="PROSITE" id="PS50112">
    <property type="entry name" value="PAS"/>
    <property type="match status" value="2"/>
</dbReference>
<dbReference type="InterPro" id="IPR005467">
    <property type="entry name" value="His_kinase_dom"/>
</dbReference>
<dbReference type="Pfam" id="PF02518">
    <property type="entry name" value="HATPase_c"/>
    <property type="match status" value="1"/>
</dbReference>
<dbReference type="NCBIfam" id="TIGR00229">
    <property type="entry name" value="sensory_box"/>
    <property type="match status" value="2"/>
</dbReference>
<dbReference type="SUPFAM" id="SSF55785">
    <property type="entry name" value="PYP-like sensor domain (PAS domain)"/>
    <property type="match status" value="2"/>
</dbReference>
<dbReference type="SMART" id="SM00091">
    <property type="entry name" value="PAS"/>
    <property type="match status" value="2"/>
</dbReference>
<dbReference type="Pfam" id="PF13426">
    <property type="entry name" value="PAS_9"/>
    <property type="match status" value="1"/>
</dbReference>
<evidence type="ECO:0000259" key="8">
    <source>
        <dbReference type="PROSITE" id="PS50112"/>
    </source>
</evidence>
<feature type="domain" description="Response regulatory" evidence="7">
    <location>
        <begin position="932"/>
        <end position="1048"/>
    </location>
</feature>
<dbReference type="InterPro" id="IPR036890">
    <property type="entry name" value="HATPase_C_sf"/>
</dbReference>
<feature type="domain" description="Histidine kinase" evidence="6">
    <location>
        <begin position="688"/>
        <end position="911"/>
    </location>
</feature>
<proteinExistence type="predicted"/>
<dbReference type="Gene3D" id="3.30.565.10">
    <property type="entry name" value="Histidine kinase-like ATPase, C-terminal domain"/>
    <property type="match status" value="1"/>
</dbReference>
<keyword evidence="5" id="KW-0472">Membrane</keyword>
<dbReference type="Pfam" id="PF00072">
    <property type="entry name" value="Response_reg"/>
    <property type="match status" value="1"/>
</dbReference>
<organism evidence="10 11">
    <name type="scientific">Desulfopila aestuarii DSM 18488</name>
    <dbReference type="NCBI Taxonomy" id="1121416"/>
    <lineage>
        <taxon>Bacteria</taxon>
        <taxon>Pseudomonadati</taxon>
        <taxon>Thermodesulfobacteriota</taxon>
        <taxon>Desulfobulbia</taxon>
        <taxon>Desulfobulbales</taxon>
        <taxon>Desulfocapsaceae</taxon>
        <taxon>Desulfopila</taxon>
    </lineage>
</organism>
<evidence type="ECO:0000256" key="3">
    <source>
        <dbReference type="ARBA" id="ARBA00022553"/>
    </source>
</evidence>
<dbReference type="InterPro" id="IPR000700">
    <property type="entry name" value="PAS-assoc_C"/>
</dbReference>
<dbReference type="InterPro" id="IPR004358">
    <property type="entry name" value="Sig_transdc_His_kin-like_C"/>
</dbReference>
<evidence type="ECO:0000313" key="10">
    <source>
        <dbReference type="EMBL" id="SHO43506.1"/>
    </source>
</evidence>
<feature type="domain" description="PAS" evidence="8">
    <location>
        <begin position="550"/>
        <end position="619"/>
    </location>
</feature>
<dbReference type="AlphaFoldDB" id="A0A1M7XX86"/>
<dbReference type="InterPro" id="IPR003594">
    <property type="entry name" value="HATPase_dom"/>
</dbReference>
<dbReference type="EC" id="2.7.13.3" evidence="2"/>
<evidence type="ECO:0000256" key="1">
    <source>
        <dbReference type="ARBA" id="ARBA00000085"/>
    </source>
</evidence>
<name>A0A1M7XX86_9BACT</name>
<dbReference type="InterPro" id="IPR011006">
    <property type="entry name" value="CheY-like_superfamily"/>
</dbReference>
<dbReference type="InterPro" id="IPR003661">
    <property type="entry name" value="HisK_dim/P_dom"/>
</dbReference>
<evidence type="ECO:0000259" key="9">
    <source>
        <dbReference type="PROSITE" id="PS50113"/>
    </source>
</evidence>
<dbReference type="Pfam" id="PF08448">
    <property type="entry name" value="PAS_4"/>
    <property type="match status" value="1"/>
</dbReference>
<dbReference type="InterPro" id="IPR036097">
    <property type="entry name" value="HisK_dim/P_sf"/>
</dbReference>
<reference evidence="10 11" key="1">
    <citation type="submission" date="2016-12" db="EMBL/GenBank/DDBJ databases">
        <authorList>
            <person name="Song W.-J."/>
            <person name="Kurnit D.M."/>
        </authorList>
    </citation>
    <scope>NUCLEOTIDE SEQUENCE [LARGE SCALE GENOMIC DNA]</scope>
    <source>
        <strain evidence="10 11">DSM 18488</strain>
    </source>
</reference>
<dbReference type="SUPFAM" id="SSF47384">
    <property type="entry name" value="Homodimeric domain of signal transducing histidine kinase"/>
    <property type="match status" value="1"/>
</dbReference>
<dbReference type="SMART" id="SM00388">
    <property type="entry name" value="HisKA"/>
    <property type="match status" value="1"/>
</dbReference>
<dbReference type="SUPFAM" id="SSF52172">
    <property type="entry name" value="CheY-like"/>
    <property type="match status" value="1"/>
</dbReference>